<evidence type="ECO:0000256" key="2">
    <source>
        <dbReference type="ARBA" id="ARBA00022722"/>
    </source>
</evidence>
<dbReference type="EMBL" id="BSDT01000001">
    <property type="protein sequence ID" value="GLI41904.1"/>
    <property type="molecule type" value="Genomic_DNA"/>
</dbReference>
<protein>
    <recommendedName>
        <fullName evidence="5">Exodeoxyribonuclease 7 large subunit</fullName>
        <ecNumber evidence="5">3.1.11.6</ecNumber>
    </recommendedName>
    <alternativeName>
        <fullName evidence="5">Exodeoxyribonuclease VII large subunit</fullName>
        <shortName evidence="5">Exonuclease VII large subunit</shortName>
    </alternativeName>
</protein>
<feature type="region of interest" description="Disordered" evidence="7">
    <location>
        <begin position="1"/>
        <end position="52"/>
    </location>
</feature>
<evidence type="ECO:0000256" key="7">
    <source>
        <dbReference type="SAM" id="MobiDB-lite"/>
    </source>
</evidence>
<dbReference type="Proteomes" id="UP001144313">
    <property type="component" value="Unassembled WGS sequence"/>
</dbReference>
<evidence type="ECO:0000256" key="3">
    <source>
        <dbReference type="ARBA" id="ARBA00022801"/>
    </source>
</evidence>
<comment type="similarity">
    <text evidence="5 6">Belongs to the XseA family.</text>
</comment>
<keyword evidence="11" id="KW-1185">Reference proteome</keyword>
<comment type="catalytic activity">
    <reaction evidence="5 6">
        <text>Exonucleolytic cleavage in either 5'- to 3'- or 3'- to 5'-direction to yield nucleoside 5'-phosphates.</text>
        <dbReference type="EC" id="3.1.11.6"/>
    </reaction>
</comment>
<feature type="compositionally biased region" description="Low complexity" evidence="7">
    <location>
        <begin position="29"/>
        <end position="47"/>
    </location>
</feature>
<evidence type="ECO:0000256" key="5">
    <source>
        <dbReference type="HAMAP-Rule" id="MF_00378"/>
    </source>
</evidence>
<feature type="domain" description="Exonuclease VII large subunit C-terminal" evidence="8">
    <location>
        <begin position="170"/>
        <end position="372"/>
    </location>
</feature>
<dbReference type="EC" id="3.1.11.6" evidence="5"/>
<dbReference type="InterPro" id="IPR003753">
    <property type="entry name" value="Exonuc_VII_L"/>
</dbReference>
<dbReference type="NCBIfam" id="TIGR00237">
    <property type="entry name" value="xseA"/>
    <property type="match status" value="1"/>
</dbReference>
<comment type="subunit">
    <text evidence="5">Heterooligomer composed of large and small subunits.</text>
</comment>
<accession>A0A9W6G7V8</accession>
<comment type="subcellular location">
    <subcellularLocation>
        <location evidence="5 6">Cytoplasm</location>
    </subcellularLocation>
</comment>
<dbReference type="CDD" id="cd04489">
    <property type="entry name" value="ExoVII_LU_OBF"/>
    <property type="match status" value="1"/>
</dbReference>
<dbReference type="AlphaFoldDB" id="A0A9W6G7V8"/>
<dbReference type="InterPro" id="IPR025824">
    <property type="entry name" value="OB-fold_nuc-bd_dom"/>
</dbReference>
<feature type="domain" description="OB-fold nucleic acid binding" evidence="9">
    <location>
        <begin position="56"/>
        <end position="147"/>
    </location>
</feature>
<dbReference type="GO" id="GO:0006308">
    <property type="term" value="P:DNA catabolic process"/>
    <property type="evidence" value="ECO:0007669"/>
    <property type="project" value="UniProtKB-UniRule"/>
</dbReference>
<reference evidence="10" key="1">
    <citation type="submission" date="2022-12" db="EMBL/GenBank/DDBJ databases">
        <title>Reference genome sequencing for broad-spectrum identification of bacterial and archaeal isolates by mass spectrometry.</title>
        <authorList>
            <person name="Sekiguchi Y."/>
            <person name="Tourlousse D.M."/>
        </authorList>
    </citation>
    <scope>NUCLEOTIDE SEQUENCE</scope>
    <source>
        <strain evidence="10">LLR39Z86</strain>
    </source>
</reference>
<dbReference type="GO" id="GO:0009318">
    <property type="term" value="C:exodeoxyribonuclease VII complex"/>
    <property type="evidence" value="ECO:0007669"/>
    <property type="project" value="UniProtKB-UniRule"/>
</dbReference>
<dbReference type="HAMAP" id="MF_00378">
    <property type="entry name" value="Exonuc_7_L"/>
    <property type="match status" value="1"/>
</dbReference>
<dbReference type="InterPro" id="IPR020579">
    <property type="entry name" value="Exonuc_VII_lsu_C"/>
</dbReference>
<dbReference type="PANTHER" id="PTHR30008">
    <property type="entry name" value="EXODEOXYRIBONUCLEASE 7 LARGE SUBUNIT"/>
    <property type="match status" value="1"/>
</dbReference>
<sequence>MTDAASSATDSTSERPGTPEQPGASDRSGPAAGQGAAKPGATGPGVPMSAENPWPLRVVSKKIGDWLARLGEVWTEGQITEISHRGRTVYLTLRDPSAEVSMRVVDFTGAVAACDPPLRDGAQVVIRAQAQWWDKNGSLSLHVREIRQVGLGELLARLERLKKLLAAEGLFAAERKKPLPFLPYRIGLITGRASDAMRDVLKNAKARLPSADFEVREVAVQGPRAVTEVCAALAELDRDPDVEVIVIARGGGSMEDLLPFSDETLCRAVAEAVTPVVSAIGHEPDTPILDYVADWRASTPTEAGKKVVPDLAEEQRGLNISRTRLRQALNAMLTRETDGLAAMRARPVLARPETMLEARGEVVANLTHRMRARVDSRLERSTDELEHLRARLRSLSPQSTLDRGYAIVTDTETGAVLREAADAGEAIEVRLAAGSLRAAVVHTREDEQ</sequence>
<dbReference type="GO" id="GO:0005737">
    <property type="term" value="C:cytoplasm"/>
    <property type="evidence" value="ECO:0007669"/>
    <property type="project" value="UniProtKB-SubCell"/>
</dbReference>
<comment type="function">
    <text evidence="5">Bidirectionally degrades single-stranded DNA into large acid-insoluble oligonucleotides, which are then degraded further into small acid-soluble oligonucleotides.</text>
</comment>
<comment type="caution">
    <text evidence="10">The sequence shown here is derived from an EMBL/GenBank/DDBJ whole genome shotgun (WGS) entry which is preliminary data.</text>
</comment>
<keyword evidence="3 5" id="KW-0378">Hydrolase</keyword>
<evidence type="ECO:0000259" key="8">
    <source>
        <dbReference type="Pfam" id="PF02601"/>
    </source>
</evidence>
<name>A0A9W6G7V8_9ACTN</name>
<evidence type="ECO:0000256" key="1">
    <source>
        <dbReference type="ARBA" id="ARBA00022490"/>
    </source>
</evidence>
<dbReference type="PANTHER" id="PTHR30008:SF0">
    <property type="entry name" value="EXODEOXYRIBONUCLEASE 7 LARGE SUBUNIT"/>
    <property type="match status" value="1"/>
</dbReference>
<dbReference type="GO" id="GO:0008855">
    <property type="term" value="F:exodeoxyribonuclease VII activity"/>
    <property type="evidence" value="ECO:0007669"/>
    <property type="project" value="UniProtKB-UniRule"/>
</dbReference>
<keyword evidence="2 5" id="KW-0540">Nuclease</keyword>
<organism evidence="10 11">
    <name type="scientific">Glycomyces algeriensis</name>
    <dbReference type="NCBI Taxonomy" id="256037"/>
    <lineage>
        <taxon>Bacteria</taxon>
        <taxon>Bacillati</taxon>
        <taxon>Actinomycetota</taxon>
        <taxon>Actinomycetes</taxon>
        <taxon>Glycomycetales</taxon>
        <taxon>Glycomycetaceae</taxon>
        <taxon>Glycomyces</taxon>
    </lineage>
</organism>
<evidence type="ECO:0000256" key="6">
    <source>
        <dbReference type="RuleBase" id="RU004355"/>
    </source>
</evidence>
<gene>
    <name evidence="5 10" type="primary">xseA</name>
    <name evidence="10" type="ORF">GALLR39Z86_17540</name>
</gene>
<feature type="compositionally biased region" description="Low complexity" evidence="7">
    <location>
        <begin position="1"/>
        <end position="11"/>
    </location>
</feature>
<proteinExistence type="inferred from homology"/>
<evidence type="ECO:0000313" key="11">
    <source>
        <dbReference type="Proteomes" id="UP001144313"/>
    </source>
</evidence>
<dbReference type="GO" id="GO:0003676">
    <property type="term" value="F:nucleic acid binding"/>
    <property type="evidence" value="ECO:0007669"/>
    <property type="project" value="InterPro"/>
</dbReference>
<evidence type="ECO:0000259" key="9">
    <source>
        <dbReference type="Pfam" id="PF13742"/>
    </source>
</evidence>
<evidence type="ECO:0000256" key="4">
    <source>
        <dbReference type="ARBA" id="ARBA00022839"/>
    </source>
</evidence>
<evidence type="ECO:0000313" key="10">
    <source>
        <dbReference type="EMBL" id="GLI41904.1"/>
    </source>
</evidence>
<keyword evidence="4 5" id="KW-0269">Exonuclease</keyword>
<dbReference type="Pfam" id="PF13742">
    <property type="entry name" value="tRNA_anti_2"/>
    <property type="match status" value="1"/>
</dbReference>
<keyword evidence="1 5" id="KW-0963">Cytoplasm</keyword>
<dbReference type="Pfam" id="PF02601">
    <property type="entry name" value="Exonuc_VII_L"/>
    <property type="match status" value="1"/>
</dbReference>